<name>A0A9X0A9Z5_9HELO</name>
<dbReference type="PROSITE" id="PS51158">
    <property type="entry name" value="ALPHA_KINASE"/>
    <property type="match status" value="1"/>
</dbReference>
<keyword evidence="2" id="KW-0808">Transferase</keyword>
<evidence type="ECO:0000256" key="1">
    <source>
        <dbReference type="ARBA" id="ARBA00022527"/>
    </source>
</evidence>
<feature type="domain" description="Alpha-type protein kinase" evidence="6">
    <location>
        <begin position="4"/>
        <end position="228"/>
    </location>
</feature>
<dbReference type="GO" id="GO:0004674">
    <property type="term" value="F:protein serine/threonine kinase activity"/>
    <property type="evidence" value="ECO:0007669"/>
    <property type="project" value="UniProtKB-KW"/>
</dbReference>
<protein>
    <recommendedName>
        <fullName evidence="6">Alpha-type protein kinase domain-containing protein</fullName>
    </recommendedName>
</protein>
<dbReference type="Gene3D" id="3.20.200.10">
    <property type="entry name" value="MHCK/EF2 kinase"/>
    <property type="match status" value="1"/>
</dbReference>
<evidence type="ECO:0000313" key="8">
    <source>
        <dbReference type="Proteomes" id="UP001152300"/>
    </source>
</evidence>
<dbReference type="PANTHER" id="PTHR45992">
    <property type="entry name" value="EUKARYOTIC ELONGATION FACTOR 2 KINASE-RELATED"/>
    <property type="match status" value="1"/>
</dbReference>
<keyword evidence="8" id="KW-1185">Reference proteome</keyword>
<dbReference type="OrthoDB" id="301415at2759"/>
<evidence type="ECO:0000259" key="6">
    <source>
        <dbReference type="PROSITE" id="PS51158"/>
    </source>
</evidence>
<organism evidence="7 8">
    <name type="scientific">Sclerotinia nivalis</name>
    <dbReference type="NCBI Taxonomy" id="352851"/>
    <lineage>
        <taxon>Eukaryota</taxon>
        <taxon>Fungi</taxon>
        <taxon>Dikarya</taxon>
        <taxon>Ascomycota</taxon>
        <taxon>Pezizomycotina</taxon>
        <taxon>Leotiomycetes</taxon>
        <taxon>Helotiales</taxon>
        <taxon>Sclerotiniaceae</taxon>
        <taxon>Sclerotinia</taxon>
    </lineage>
</organism>
<dbReference type="Proteomes" id="UP001152300">
    <property type="component" value="Unassembled WGS sequence"/>
</dbReference>
<evidence type="ECO:0000256" key="3">
    <source>
        <dbReference type="ARBA" id="ARBA00022741"/>
    </source>
</evidence>
<dbReference type="EMBL" id="JAPEIS010000016">
    <property type="protein sequence ID" value="KAJ8058328.1"/>
    <property type="molecule type" value="Genomic_DNA"/>
</dbReference>
<dbReference type="InterPro" id="IPR051852">
    <property type="entry name" value="Alpha-type_PK"/>
</dbReference>
<sequence>MDPGLAHLSVDWQRRTVYFSISDQHTNASTSARIYTNRMYASGAYKNVWEGYYTEGVKRGERFISKGFKSGSVVENDYYDKEPEIFRLSQMIIDAFNTANIIQGQRIILITPTVWIYREGGSRKLFEPLMDDFQKFNSNTGWTDTDDLQSYALQALSHFSYHLTNGQSLLCDLQGSVYPDRYELIDPVIMSQESFRYGPSDLGPKAISNFFYWHHCGLYCKPQWIKPSFDPSVRCAMQKGTVMRPAHT</sequence>
<evidence type="ECO:0000256" key="4">
    <source>
        <dbReference type="ARBA" id="ARBA00022777"/>
    </source>
</evidence>
<keyword evidence="4" id="KW-0418">Kinase</keyword>
<dbReference type="SMART" id="SM00811">
    <property type="entry name" value="Alpha_kinase"/>
    <property type="match status" value="1"/>
</dbReference>
<dbReference type="InterPro" id="IPR004166">
    <property type="entry name" value="a-kinase_dom"/>
</dbReference>
<keyword evidence="1" id="KW-0723">Serine/threonine-protein kinase</keyword>
<dbReference type="GO" id="GO:0005524">
    <property type="term" value="F:ATP binding"/>
    <property type="evidence" value="ECO:0007669"/>
    <property type="project" value="UniProtKB-KW"/>
</dbReference>
<keyword evidence="3" id="KW-0547">Nucleotide-binding</keyword>
<proteinExistence type="predicted"/>
<comment type="caution">
    <text evidence="7">The sequence shown here is derived from an EMBL/GenBank/DDBJ whole genome shotgun (WGS) entry which is preliminary data.</text>
</comment>
<evidence type="ECO:0000313" key="7">
    <source>
        <dbReference type="EMBL" id="KAJ8058328.1"/>
    </source>
</evidence>
<dbReference type="Pfam" id="PF02816">
    <property type="entry name" value="Alpha_kinase"/>
    <property type="match status" value="1"/>
</dbReference>
<evidence type="ECO:0000256" key="2">
    <source>
        <dbReference type="ARBA" id="ARBA00022679"/>
    </source>
</evidence>
<evidence type="ECO:0000256" key="5">
    <source>
        <dbReference type="ARBA" id="ARBA00022840"/>
    </source>
</evidence>
<dbReference type="AlphaFoldDB" id="A0A9X0A9Z5"/>
<accession>A0A9X0A9Z5</accession>
<dbReference type="SUPFAM" id="SSF56112">
    <property type="entry name" value="Protein kinase-like (PK-like)"/>
    <property type="match status" value="1"/>
</dbReference>
<gene>
    <name evidence="7" type="ORF">OCU04_012520</name>
</gene>
<keyword evidence="5" id="KW-0067">ATP-binding</keyword>
<dbReference type="InterPro" id="IPR011009">
    <property type="entry name" value="Kinase-like_dom_sf"/>
</dbReference>
<dbReference type="PANTHER" id="PTHR45992:SF11">
    <property type="entry name" value="ALPHA-TYPE PROTEIN KINASE DOMAIN-CONTAINING PROTEIN"/>
    <property type="match status" value="1"/>
</dbReference>
<reference evidence="7" key="1">
    <citation type="submission" date="2022-11" db="EMBL/GenBank/DDBJ databases">
        <title>Genome Resource of Sclerotinia nivalis Strain SnTB1, a Plant Pathogen Isolated from American Ginseng.</title>
        <authorList>
            <person name="Fan S."/>
        </authorList>
    </citation>
    <scope>NUCLEOTIDE SEQUENCE</scope>
    <source>
        <strain evidence="7">SnTB1</strain>
    </source>
</reference>